<keyword evidence="1" id="KW-0472">Membrane</keyword>
<feature type="transmembrane region" description="Helical" evidence="1">
    <location>
        <begin position="326"/>
        <end position="348"/>
    </location>
</feature>
<dbReference type="Pfam" id="PF20163">
    <property type="entry name" value="DUF6536"/>
    <property type="match status" value="1"/>
</dbReference>
<feature type="transmembrane region" description="Helical" evidence="1">
    <location>
        <begin position="150"/>
        <end position="167"/>
    </location>
</feature>
<feature type="transmembrane region" description="Helical" evidence="1">
    <location>
        <begin position="494"/>
        <end position="513"/>
    </location>
</feature>
<dbReference type="EMBL" id="ML977380">
    <property type="protein sequence ID" value="KAF2105458.1"/>
    <property type="molecule type" value="Genomic_DNA"/>
</dbReference>
<dbReference type="AlphaFoldDB" id="A0A6A5YH33"/>
<dbReference type="Proteomes" id="UP000799770">
    <property type="component" value="Unassembled WGS sequence"/>
</dbReference>
<dbReference type="PANTHER" id="PTHR35395">
    <property type="entry name" value="DUF6536 DOMAIN-CONTAINING PROTEIN"/>
    <property type="match status" value="1"/>
</dbReference>
<protein>
    <recommendedName>
        <fullName evidence="2">DUF6536 domain-containing protein</fullName>
    </recommendedName>
</protein>
<proteinExistence type="predicted"/>
<evidence type="ECO:0000259" key="2">
    <source>
        <dbReference type="Pfam" id="PF20163"/>
    </source>
</evidence>
<feature type="domain" description="DUF6536" evidence="2">
    <location>
        <begin position="37"/>
        <end position="190"/>
    </location>
</feature>
<feature type="transmembrane region" description="Helical" evidence="1">
    <location>
        <begin position="414"/>
        <end position="437"/>
    </location>
</feature>
<feature type="transmembrane region" description="Helical" evidence="1">
    <location>
        <begin position="534"/>
        <end position="557"/>
    </location>
</feature>
<keyword evidence="1" id="KW-0812">Transmembrane</keyword>
<gene>
    <name evidence="3" type="ORF">BDV96DRAFT_560385</name>
</gene>
<dbReference type="PANTHER" id="PTHR35395:SF1">
    <property type="entry name" value="DUF6536 DOMAIN-CONTAINING PROTEIN"/>
    <property type="match status" value="1"/>
</dbReference>
<sequence length="688" mass="76371">MFGHDRLKLNAPSVAADEKREPLINDGSHQRTRFEGWRYAVLLCSLFTLLVLVVNIAVTIWAIATHGWGGSEGRQVLYEGSCEKASRLNTGLHFIINALSTVILSSSSYCMQCLSAPTRRETDLAHAKGRWVDVGILSVRNLKRIARRRSVLWCILGISTIPIHLFYNSTIFNSIAATSYMPITVTDDYLQSPINNAPSAHDTNVEVEADRLKTLFVQGQLERLENADCINAYVRPFQTRGSVLLVTKNATIDGVSTSSVVGMPGIRLPTSDSGWVCISTATTCDDSPWLQELKAQPSSWTVLPLRPIKYCLSEKLPEQCKVLSNAYLALTTIVINATAACIMLFMVLRVYEDPLMTIGDAISSYLEYPDQATEGMCLVSKDDMKEMGMLWQRMPKQYTLTRQRLFVAVSKTRWLLCILLYMIVIGITLLLLVSGLIKLTMTWGYDFSKIWRLGIGQISPITILSTKTPRRGVASLIANSLVANAGQTIVSPLYFIYNGLFTLMSLAIEWESFGLMRKGLRVSTKPRGQQRSSYFLQLPYRLSIPLIVLSGVLQWLVSQSLFLVSIEGWAYNNSTARWEAATSGDTSHSRLTCGYSPLAIILLVATGLLMLVILIWMSFLKFRTGMPVVSSCSAAIAAACHVGEGEDGNKTRISQVQWGVTTCSETKFGHCAFSQQQVSQMEEGELYM</sequence>
<name>A0A6A5YH33_9PLEO</name>
<evidence type="ECO:0000313" key="3">
    <source>
        <dbReference type="EMBL" id="KAF2105458.1"/>
    </source>
</evidence>
<feature type="transmembrane region" description="Helical" evidence="1">
    <location>
        <begin position="39"/>
        <end position="64"/>
    </location>
</feature>
<keyword evidence="4" id="KW-1185">Reference proteome</keyword>
<dbReference type="OrthoDB" id="5429634at2759"/>
<organism evidence="3 4">
    <name type="scientific">Lophiotrema nucula</name>
    <dbReference type="NCBI Taxonomy" id="690887"/>
    <lineage>
        <taxon>Eukaryota</taxon>
        <taxon>Fungi</taxon>
        <taxon>Dikarya</taxon>
        <taxon>Ascomycota</taxon>
        <taxon>Pezizomycotina</taxon>
        <taxon>Dothideomycetes</taxon>
        <taxon>Pleosporomycetidae</taxon>
        <taxon>Pleosporales</taxon>
        <taxon>Lophiotremataceae</taxon>
        <taxon>Lophiotrema</taxon>
    </lineage>
</organism>
<evidence type="ECO:0000256" key="1">
    <source>
        <dbReference type="SAM" id="Phobius"/>
    </source>
</evidence>
<keyword evidence="1" id="KW-1133">Transmembrane helix</keyword>
<feature type="transmembrane region" description="Helical" evidence="1">
    <location>
        <begin position="595"/>
        <end position="617"/>
    </location>
</feature>
<feature type="transmembrane region" description="Helical" evidence="1">
    <location>
        <begin position="91"/>
        <end position="111"/>
    </location>
</feature>
<evidence type="ECO:0000313" key="4">
    <source>
        <dbReference type="Proteomes" id="UP000799770"/>
    </source>
</evidence>
<dbReference type="InterPro" id="IPR046623">
    <property type="entry name" value="DUF6536"/>
</dbReference>
<reference evidence="3" key="1">
    <citation type="journal article" date="2020" name="Stud. Mycol.">
        <title>101 Dothideomycetes genomes: a test case for predicting lifestyles and emergence of pathogens.</title>
        <authorList>
            <person name="Haridas S."/>
            <person name="Albert R."/>
            <person name="Binder M."/>
            <person name="Bloem J."/>
            <person name="Labutti K."/>
            <person name="Salamov A."/>
            <person name="Andreopoulos B."/>
            <person name="Baker S."/>
            <person name="Barry K."/>
            <person name="Bills G."/>
            <person name="Bluhm B."/>
            <person name="Cannon C."/>
            <person name="Castanera R."/>
            <person name="Culley D."/>
            <person name="Daum C."/>
            <person name="Ezra D."/>
            <person name="Gonzalez J."/>
            <person name="Henrissat B."/>
            <person name="Kuo A."/>
            <person name="Liang C."/>
            <person name="Lipzen A."/>
            <person name="Lutzoni F."/>
            <person name="Magnuson J."/>
            <person name="Mondo S."/>
            <person name="Nolan M."/>
            <person name="Ohm R."/>
            <person name="Pangilinan J."/>
            <person name="Park H.-J."/>
            <person name="Ramirez L."/>
            <person name="Alfaro M."/>
            <person name="Sun H."/>
            <person name="Tritt A."/>
            <person name="Yoshinaga Y."/>
            <person name="Zwiers L.-H."/>
            <person name="Turgeon B."/>
            <person name="Goodwin S."/>
            <person name="Spatafora J."/>
            <person name="Crous P."/>
            <person name="Grigoriev I."/>
        </authorList>
    </citation>
    <scope>NUCLEOTIDE SEQUENCE</scope>
    <source>
        <strain evidence="3">CBS 627.86</strain>
    </source>
</reference>
<accession>A0A6A5YH33</accession>